<comment type="caution">
    <text evidence="8">The sequence shown here is derived from an EMBL/GenBank/DDBJ whole genome shotgun (WGS) entry which is preliminary data.</text>
</comment>
<keyword evidence="5" id="KW-0210">Decarboxylase</keyword>
<dbReference type="PANTHER" id="PTHR43466:SF1">
    <property type="entry name" value="2-OXO-4-HYDROXY-4-CARBOXY-5-UREIDOIMIDAZOLINE DECARBOXYLASE-RELATED"/>
    <property type="match status" value="1"/>
</dbReference>
<dbReference type="EMBL" id="JBHZOL010000100">
    <property type="protein sequence ID" value="MFE4108147.1"/>
    <property type="molecule type" value="Genomic_DNA"/>
</dbReference>
<accession>A0ABW6IJW9</accession>
<comment type="catalytic activity">
    <reaction evidence="1">
        <text>5-hydroxy-2-oxo-4-ureido-2,5-dihydro-1H-imidazole-5-carboxylate + H(+) = (S)-allantoin + CO2</text>
        <dbReference type="Rhea" id="RHEA:26301"/>
        <dbReference type="ChEBI" id="CHEBI:15378"/>
        <dbReference type="ChEBI" id="CHEBI:15678"/>
        <dbReference type="ChEBI" id="CHEBI:16526"/>
        <dbReference type="ChEBI" id="CHEBI:58639"/>
        <dbReference type="EC" id="4.1.1.97"/>
    </reaction>
</comment>
<evidence type="ECO:0000256" key="6">
    <source>
        <dbReference type="ARBA" id="ARBA00023239"/>
    </source>
</evidence>
<evidence type="ECO:0000256" key="4">
    <source>
        <dbReference type="ARBA" id="ARBA00022631"/>
    </source>
</evidence>
<dbReference type="RefSeq" id="WP_377967576.1">
    <property type="nucleotide sequence ID" value="NZ_JBHZOL010000100.1"/>
</dbReference>
<reference evidence="8 9" key="1">
    <citation type="submission" date="2024-10" db="EMBL/GenBank/DDBJ databases">
        <authorList>
            <person name="Ratan Roy A."/>
            <person name="Morales Sandoval P.H."/>
            <person name="De Los Santos Villalobos S."/>
            <person name="Chakraborty S."/>
            <person name="Mukherjee J."/>
        </authorList>
    </citation>
    <scope>NUCLEOTIDE SEQUENCE [LARGE SCALE GENOMIC DNA]</scope>
    <source>
        <strain evidence="8 9">S1</strain>
    </source>
</reference>
<evidence type="ECO:0000256" key="3">
    <source>
        <dbReference type="ARBA" id="ARBA00012257"/>
    </source>
</evidence>
<dbReference type="InterPro" id="IPR036778">
    <property type="entry name" value="OHCU_decarboxylase_sf"/>
</dbReference>
<dbReference type="EC" id="4.1.1.97" evidence="3"/>
<keyword evidence="4" id="KW-0659">Purine metabolism</keyword>
<evidence type="ECO:0000313" key="9">
    <source>
        <dbReference type="Proteomes" id="UP001600165"/>
    </source>
</evidence>
<keyword evidence="9" id="KW-1185">Reference proteome</keyword>
<sequence length="165" mass="18125">MVYAVTALNQMSQSEFVAVLGSVFEDTPAIAAQVWHQRPFTGIADLHQKMVTIVESLSAAEQLALIRAHPDLGSKAQMAAASVQEQAGVGLNRLSAAEFERFHQLNQAYKTKFGFPFIVAVKNQTKASILQAFEQRLDHSADQERQQAIAEITQIAAFRLATLVQ</sequence>
<feature type="domain" description="Oxo-4-hydroxy-4-carboxy-5-ureidoimidazoline decarboxylase" evidence="7">
    <location>
        <begin position="9"/>
        <end position="161"/>
    </location>
</feature>
<dbReference type="NCBIfam" id="TIGR03164">
    <property type="entry name" value="UHCUDC"/>
    <property type="match status" value="1"/>
</dbReference>
<evidence type="ECO:0000256" key="1">
    <source>
        <dbReference type="ARBA" id="ARBA00001163"/>
    </source>
</evidence>
<dbReference type="Pfam" id="PF09349">
    <property type="entry name" value="OHCU_decarbox"/>
    <property type="match status" value="1"/>
</dbReference>
<comment type="pathway">
    <text evidence="2">Purine metabolism; urate degradation; (S)-allantoin from urate: step 3/3.</text>
</comment>
<dbReference type="InterPro" id="IPR017580">
    <property type="entry name" value="OHCU_decarboxylase-1"/>
</dbReference>
<evidence type="ECO:0000256" key="2">
    <source>
        <dbReference type="ARBA" id="ARBA00004754"/>
    </source>
</evidence>
<evidence type="ECO:0000313" key="8">
    <source>
        <dbReference type="EMBL" id="MFE4108147.1"/>
    </source>
</evidence>
<dbReference type="Proteomes" id="UP001600165">
    <property type="component" value="Unassembled WGS sequence"/>
</dbReference>
<evidence type="ECO:0000259" key="7">
    <source>
        <dbReference type="Pfam" id="PF09349"/>
    </source>
</evidence>
<gene>
    <name evidence="8" type="primary">uraD</name>
    <name evidence="8" type="ORF">ACFVKH_17830</name>
</gene>
<evidence type="ECO:0000256" key="5">
    <source>
        <dbReference type="ARBA" id="ARBA00022793"/>
    </source>
</evidence>
<name>A0ABW6IJW9_9CYAN</name>
<dbReference type="SUPFAM" id="SSF158694">
    <property type="entry name" value="UraD-Like"/>
    <property type="match status" value="1"/>
</dbReference>
<dbReference type="Gene3D" id="1.10.3330.10">
    <property type="entry name" value="Oxo-4-hydroxy-4-carboxy-5-ureidoimidazoline decarboxylase"/>
    <property type="match status" value="1"/>
</dbReference>
<protein>
    <recommendedName>
        <fullName evidence="3">2-oxo-4-hydroxy-4-carboxy-5-ureidoimidazoline decarboxylase</fullName>
        <ecNumber evidence="3">4.1.1.97</ecNumber>
    </recommendedName>
</protein>
<dbReference type="PANTHER" id="PTHR43466">
    <property type="entry name" value="2-OXO-4-HYDROXY-4-CARBOXY-5-UREIDOIMIDAZOLINE DECARBOXYLASE-RELATED"/>
    <property type="match status" value="1"/>
</dbReference>
<dbReference type="InterPro" id="IPR018020">
    <property type="entry name" value="OHCU_decarboxylase"/>
</dbReference>
<organism evidence="8 9">
    <name type="scientific">Almyronema epifaneia S1</name>
    <dbReference type="NCBI Taxonomy" id="2991925"/>
    <lineage>
        <taxon>Bacteria</taxon>
        <taxon>Bacillati</taxon>
        <taxon>Cyanobacteriota</taxon>
        <taxon>Cyanophyceae</taxon>
        <taxon>Nodosilineales</taxon>
        <taxon>Nodosilineaceae</taxon>
        <taxon>Almyronema</taxon>
        <taxon>Almyronema epifaneia</taxon>
    </lineage>
</organism>
<dbReference type="GO" id="GO:0051997">
    <property type="term" value="F:2-oxo-4-hydroxy-4-carboxy-5-ureidoimidazoline decarboxylase activity"/>
    <property type="evidence" value="ECO:0007669"/>
    <property type="project" value="UniProtKB-EC"/>
</dbReference>
<proteinExistence type="predicted"/>
<keyword evidence="6 8" id="KW-0456">Lyase</keyword>